<sequence>MRIIHFPRRAAVALVAGTSLLAGLLVVGDGTANAAEPTPAATVKSLAQAVLPCDYVKKDPGAWIATDGNGKTFANDPYNVKTQLAVERPAVGAEAAVDANGQITLSGVLAFKAKFLNASVGRVTAAKADVTVGGLGSTGDYRVWLKSWKAKLRPTRLGTQDLCVQAQETDLIRGHVYRPVTVADHIAPGNVRGLGISGVTDARAVASWDAATDNFGLAGYDVSISVPHGHRDTAGFRGHGRADRQ</sequence>
<organism evidence="2 3">
    <name type="scientific">Spongisporangium articulatum</name>
    <dbReference type="NCBI Taxonomy" id="3362603"/>
    <lineage>
        <taxon>Bacteria</taxon>
        <taxon>Bacillati</taxon>
        <taxon>Actinomycetota</taxon>
        <taxon>Actinomycetes</taxon>
        <taxon>Kineosporiales</taxon>
        <taxon>Kineosporiaceae</taxon>
        <taxon>Spongisporangium</taxon>
    </lineage>
</organism>
<protein>
    <recommendedName>
        <fullName evidence="4">Secreted protein</fullName>
    </recommendedName>
</protein>
<proteinExistence type="predicted"/>
<accession>A0ABW8AQX4</accession>
<keyword evidence="3" id="KW-1185">Reference proteome</keyword>
<gene>
    <name evidence="2" type="ORF">ACIB24_17050</name>
</gene>
<dbReference type="RefSeq" id="WP_398282806.1">
    <property type="nucleotide sequence ID" value="NZ_JBITLV010000005.1"/>
</dbReference>
<evidence type="ECO:0000313" key="2">
    <source>
        <dbReference type="EMBL" id="MFI7588779.1"/>
    </source>
</evidence>
<evidence type="ECO:0000256" key="1">
    <source>
        <dbReference type="SAM" id="SignalP"/>
    </source>
</evidence>
<evidence type="ECO:0000313" key="3">
    <source>
        <dbReference type="Proteomes" id="UP001612915"/>
    </source>
</evidence>
<dbReference type="Proteomes" id="UP001612915">
    <property type="component" value="Unassembled WGS sequence"/>
</dbReference>
<reference evidence="2 3" key="1">
    <citation type="submission" date="2024-10" db="EMBL/GenBank/DDBJ databases">
        <title>The Natural Products Discovery Center: Release of the First 8490 Sequenced Strains for Exploring Actinobacteria Biosynthetic Diversity.</title>
        <authorList>
            <person name="Kalkreuter E."/>
            <person name="Kautsar S.A."/>
            <person name="Yang D."/>
            <person name="Bader C.D."/>
            <person name="Teijaro C.N."/>
            <person name="Fluegel L."/>
            <person name="Davis C.M."/>
            <person name="Simpson J.R."/>
            <person name="Lauterbach L."/>
            <person name="Steele A.D."/>
            <person name="Gui C."/>
            <person name="Meng S."/>
            <person name="Li G."/>
            <person name="Viehrig K."/>
            <person name="Ye F."/>
            <person name="Su P."/>
            <person name="Kiefer A.F."/>
            <person name="Nichols A."/>
            <person name="Cepeda A.J."/>
            <person name="Yan W."/>
            <person name="Fan B."/>
            <person name="Jiang Y."/>
            <person name="Adhikari A."/>
            <person name="Zheng C.-J."/>
            <person name="Schuster L."/>
            <person name="Cowan T.M."/>
            <person name="Smanski M.J."/>
            <person name="Chevrette M.G."/>
            <person name="De Carvalho L.P.S."/>
            <person name="Shen B."/>
        </authorList>
    </citation>
    <scope>NUCLEOTIDE SEQUENCE [LARGE SCALE GENOMIC DNA]</scope>
    <source>
        <strain evidence="2 3">NPDC049639</strain>
    </source>
</reference>
<name>A0ABW8AQX4_9ACTN</name>
<dbReference type="EMBL" id="JBITLV010000005">
    <property type="protein sequence ID" value="MFI7588779.1"/>
    <property type="molecule type" value="Genomic_DNA"/>
</dbReference>
<evidence type="ECO:0008006" key="4">
    <source>
        <dbReference type="Google" id="ProtNLM"/>
    </source>
</evidence>
<keyword evidence="1" id="KW-0732">Signal</keyword>
<feature type="chain" id="PRO_5045223526" description="Secreted protein" evidence="1">
    <location>
        <begin position="35"/>
        <end position="245"/>
    </location>
</feature>
<comment type="caution">
    <text evidence="2">The sequence shown here is derived from an EMBL/GenBank/DDBJ whole genome shotgun (WGS) entry which is preliminary data.</text>
</comment>
<feature type="signal peptide" evidence="1">
    <location>
        <begin position="1"/>
        <end position="34"/>
    </location>
</feature>